<name>A0A316IT86_9PSEU</name>
<evidence type="ECO:0000313" key="2">
    <source>
        <dbReference type="EMBL" id="PWK90385.1"/>
    </source>
</evidence>
<proteinExistence type="predicted"/>
<gene>
    <name evidence="2" type="ORF">C8D88_101401</name>
</gene>
<accession>A0A316IT86</accession>
<comment type="caution">
    <text evidence="2">The sequence shown here is derived from an EMBL/GenBank/DDBJ whole genome shotgun (WGS) entry which is preliminary data.</text>
</comment>
<evidence type="ECO:0000256" key="1">
    <source>
        <dbReference type="SAM" id="MobiDB-lite"/>
    </source>
</evidence>
<protein>
    <recommendedName>
        <fullName evidence="4">Helix-turn-helix domain-containing protein</fullName>
    </recommendedName>
</protein>
<evidence type="ECO:0000313" key="3">
    <source>
        <dbReference type="Proteomes" id="UP000246005"/>
    </source>
</evidence>
<evidence type="ECO:0008006" key="4">
    <source>
        <dbReference type="Google" id="ProtNLM"/>
    </source>
</evidence>
<dbReference type="Proteomes" id="UP000246005">
    <property type="component" value="Unassembled WGS sequence"/>
</dbReference>
<dbReference type="AlphaFoldDB" id="A0A316IT86"/>
<organism evidence="2 3">
    <name type="scientific">Lentzea atacamensis</name>
    <dbReference type="NCBI Taxonomy" id="531938"/>
    <lineage>
        <taxon>Bacteria</taxon>
        <taxon>Bacillati</taxon>
        <taxon>Actinomycetota</taxon>
        <taxon>Actinomycetes</taxon>
        <taxon>Pseudonocardiales</taxon>
        <taxon>Pseudonocardiaceae</taxon>
        <taxon>Lentzea</taxon>
    </lineage>
</organism>
<feature type="region of interest" description="Disordered" evidence="1">
    <location>
        <begin position="64"/>
        <end position="83"/>
    </location>
</feature>
<dbReference type="EMBL" id="QGHB01000001">
    <property type="protein sequence ID" value="PWK90385.1"/>
    <property type="molecule type" value="Genomic_DNA"/>
</dbReference>
<reference evidence="2 3" key="1">
    <citation type="submission" date="2018-05" db="EMBL/GenBank/DDBJ databases">
        <title>Genomic Encyclopedia of Type Strains, Phase IV (KMG-IV): sequencing the most valuable type-strain genomes for metagenomic binning, comparative biology and taxonomic classification.</title>
        <authorList>
            <person name="Goeker M."/>
        </authorList>
    </citation>
    <scope>NUCLEOTIDE SEQUENCE [LARGE SCALE GENOMIC DNA]</scope>
    <source>
        <strain evidence="2 3">DSM 45480</strain>
    </source>
</reference>
<sequence length="167" mass="18526">MTPELERFHTLIRTAAGGHRPAGHLAVLLAQDEPAPWPQYTAAMFEMTIELNVKRAMRQAWQEAVRKGAPPRRRKSQPLIPTSSDELDASTVAEFLALLKKIRLRSGLSLPKIAGLAGPALPRSQAYSMLNRGTLPTKPEQVRLFVTTCGLPEPQVAQVMELWARLQ</sequence>